<name>A0A951U4M7_9CYAN</name>
<dbReference type="InterPro" id="IPR012337">
    <property type="entry name" value="RNaseH-like_sf"/>
</dbReference>
<dbReference type="GO" id="GO:0016787">
    <property type="term" value="F:hydrolase activity"/>
    <property type="evidence" value="ECO:0007669"/>
    <property type="project" value="UniProtKB-KW"/>
</dbReference>
<evidence type="ECO:0000256" key="3">
    <source>
        <dbReference type="ARBA" id="ARBA00022842"/>
    </source>
</evidence>
<gene>
    <name evidence="5" type="ORF">KME07_10815</name>
</gene>
<evidence type="ECO:0000259" key="4">
    <source>
        <dbReference type="PROSITE" id="PS51462"/>
    </source>
</evidence>
<dbReference type="CDD" id="cd18876">
    <property type="entry name" value="NUDIX_Hydrolase"/>
    <property type="match status" value="1"/>
</dbReference>
<evidence type="ECO:0000313" key="6">
    <source>
        <dbReference type="Proteomes" id="UP000707356"/>
    </source>
</evidence>
<evidence type="ECO:0000256" key="1">
    <source>
        <dbReference type="ARBA" id="ARBA00001946"/>
    </source>
</evidence>
<protein>
    <submittedName>
        <fullName evidence="5">NUDIX domain-containing protein</fullName>
    </submittedName>
</protein>
<dbReference type="SUPFAM" id="SSF55811">
    <property type="entry name" value="Nudix"/>
    <property type="match status" value="1"/>
</dbReference>
<dbReference type="PROSITE" id="PS00893">
    <property type="entry name" value="NUDIX_BOX"/>
    <property type="match status" value="1"/>
</dbReference>
<dbReference type="Proteomes" id="UP000707356">
    <property type="component" value="Unassembled WGS sequence"/>
</dbReference>
<organism evidence="5 6">
    <name type="scientific">Pegethrix bostrychoides GSE-TBD4-15B</name>
    <dbReference type="NCBI Taxonomy" id="2839662"/>
    <lineage>
        <taxon>Bacteria</taxon>
        <taxon>Bacillati</taxon>
        <taxon>Cyanobacteriota</taxon>
        <taxon>Cyanophyceae</taxon>
        <taxon>Oculatellales</taxon>
        <taxon>Oculatellaceae</taxon>
        <taxon>Pegethrix</taxon>
    </lineage>
</organism>
<proteinExistence type="predicted"/>
<dbReference type="InterPro" id="IPR020084">
    <property type="entry name" value="NUDIX_hydrolase_CS"/>
</dbReference>
<feature type="domain" description="Nudix hydrolase" evidence="4">
    <location>
        <begin position="189"/>
        <end position="319"/>
    </location>
</feature>
<accession>A0A951U4M7</accession>
<dbReference type="PANTHER" id="PTHR43046">
    <property type="entry name" value="GDP-MANNOSE MANNOSYL HYDROLASE"/>
    <property type="match status" value="1"/>
</dbReference>
<dbReference type="InterPro" id="IPR015797">
    <property type="entry name" value="NUDIX_hydrolase-like_dom_sf"/>
</dbReference>
<dbReference type="GO" id="GO:0003676">
    <property type="term" value="F:nucleic acid binding"/>
    <property type="evidence" value="ECO:0007669"/>
    <property type="project" value="InterPro"/>
</dbReference>
<evidence type="ECO:0000313" key="5">
    <source>
        <dbReference type="EMBL" id="MBW4465914.1"/>
    </source>
</evidence>
<reference evidence="5" key="2">
    <citation type="journal article" date="2022" name="Microbiol. Resour. Announc.">
        <title>Metagenome Sequencing to Explore Phylogenomics of Terrestrial Cyanobacteria.</title>
        <authorList>
            <person name="Ward R.D."/>
            <person name="Stajich J.E."/>
            <person name="Johansen J.R."/>
            <person name="Huntemann M."/>
            <person name="Clum A."/>
            <person name="Foster B."/>
            <person name="Foster B."/>
            <person name="Roux S."/>
            <person name="Palaniappan K."/>
            <person name="Varghese N."/>
            <person name="Mukherjee S."/>
            <person name="Reddy T.B.K."/>
            <person name="Daum C."/>
            <person name="Copeland A."/>
            <person name="Chen I.A."/>
            <person name="Ivanova N.N."/>
            <person name="Kyrpides N.C."/>
            <person name="Shapiro N."/>
            <person name="Eloe-Fadrosh E.A."/>
            <person name="Pietrasiak N."/>
        </authorList>
    </citation>
    <scope>NUCLEOTIDE SEQUENCE</scope>
    <source>
        <strain evidence="5">GSE-TBD4-15B</strain>
    </source>
</reference>
<dbReference type="Gene3D" id="3.90.79.10">
    <property type="entry name" value="Nucleoside Triphosphate Pyrophosphohydrolase"/>
    <property type="match status" value="1"/>
</dbReference>
<sequence>MPSPEIFVSTDIEADGPIPGLYSMLSFGSAAYLSDKTLVATFSANLETLPEASTHPDTMRWWQTQPAAWAACHTDLEPPEQAMRRYVSWLKALPGKPVFVAYPATFDFMFVYWYLIRFVGESPFSHGGLDIKTYAMAMLETPYHDSTKRQMPQRWFAPDLPHSHIALDDAKEHGVLFCNMKAEHHRESRRKLMAAAALIRNAEGDVLLVQPSYRPDWLLPGGMVEAQESPLAACRREVQEELGLSLPIETLLCLDYMPPSDRRESLQFVYWGGVLSADQIAKITLPSDNELLTHRFVNLETAAQLLLPRSIKRLKQAMIALETGQFRSLEAGELV</sequence>
<dbReference type="SUPFAM" id="SSF53098">
    <property type="entry name" value="Ribonuclease H-like"/>
    <property type="match status" value="1"/>
</dbReference>
<evidence type="ECO:0000256" key="2">
    <source>
        <dbReference type="ARBA" id="ARBA00022801"/>
    </source>
</evidence>
<dbReference type="PROSITE" id="PS51462">
    <property type="entry name" value="NUDIX"/>
    <property type="match status" value="1"/>
</dbReference>
<dbReference type="InterPro" id="IPR036397">
    <property type="entry name" value="RNaseH_sf"/>
</dbReference>
<dbReference type="Pfam" id="PF00293">
    <property type="entry name" value="NUDIX"/>
    <property type="match status" value="1"/>
</dbReference>
<dbReference type="PANTHER" id="PTHR43046:SF12">
    <property type="entry name" value="GDP-MANNOSE MANNOSYL HYDROLASE"/>
    <property type="match status" value="1"/>
</dbReference>
<dbReference type="AlphaFoldDB" id="A0A951U4M7"/>
<reference evidence="5" key="1">
    <citation type="submission" date="2021-05" db="EMBL/GenBank/DDBJ databases">
        <authorList>
            <person name="Pietrasiak N."/>
            <person name="Ward R."/>
            <person name="Stajich J.E."/>
            <person name="Kurbessoian T."/>
        </authorList>
    </citation>
    <scope>NUCLEOTIDE SEQUENCE</scope>
    <source>
        <strain evidence="5">GSE-TBD4-15B</strain>
    </source>
</reference>
<comment type="caution">
    <text evidence="5">The sequence shown here is derived from an EMBL/GenBank/DDBJ whole genome shotgun (WGS) entry which is preliminary data.</text>
</comment>
<keyword evidence="2" id="KW-0378">Hydrolase</keyword>
<dbReference type="EMBL" id="JAHHHV010000064">
    <property type="protein sequence ID" value="MBW4465914.1"/>
    <property type="molecule type" value="Genomic_DNA"/>
</dbReference>
<comment type="cofactor">
    <cofactor evidence="1">
        <name>Mg(2+)</name>
        <dbReference type="ChEBI" id="CHEBI:18420"/>
    </cofactor>
</comment>
<dbReference type="Gene3D" id="3.30.420.10">
    <property type="entry name" value="Ribonuclease H-like superfamily/Ribonuclease H"/>
    <property type="match status" value="1"/>
</dbReference>
<dbReference type="InterPro" id="IPR000086">
    <property type="entry name" value="NUDIX_hydrolase_dom"/>
</dbReference>
<keyword evidence="3" id="KW-0460">Magnesium</keyword>